<evidence type="ECO:0000256" key="11">
    <source>
        <dbReference type="ARBA" id="ARBA00051301"/>
    </source>
</evidence>
<sequence>MSGEQDLTAAESAVLGFIDEAAITSLTSALVEAPSENPGGTESAAVAVLGNACRALGFEVTTHEVAPGRPNLVATVGAGTAPGLMFLGHSDVVPAGPNWSADPYTVRIRDGRIYGRGATDMKGGLAAVVAAMSALTRTPEVGTDLAGPVRLVCTVDEEEHGIGVRDFVSRPADHEFLGCVVAEPTAMQVVRGCRGASYIEIEVTGRAAHSGRPADGRSAIDAAAAIVEIIRVDAARLAGNSDDLLGHGTWNVGTIAGGQGISVVAPGCSLGIDRRLMPDEDPHRIAEMLRTTIREKGIDTDGITVDVRVTMEMPGFATDAAHPLVTTAVGAVIDAGADTSVGGWTAACDGGFVSRDLGVPSIVLGPGNINTDAHQPDESVAIADLVIAARAYALAAMRLLGSSAGQAGSAG</sequence>
<evidence type="ECO:0000256" key="10">
    <source>
        <dbReference type="ARBA" id="ARBA00023285"/>
    </source>
</evidence>
<dbReference type="Pfam" id="PF07687">
    <property type="entry name" value="M20_dimer"/>
    <property type="match status" value="1"/>
</dbReference>
<dbReference type="GO" id="GO:0009014">
    <property type="term" value="F:succinyl-diaminopimelate desuccinylase activity"/>
    <property type="evidence" value="ECO:0007669"/>
    <property type="project" value="UniProtKB-EC"/>
</dbReference>
<dbReference type="EC" id="3.5.1.18" evidence="5"/>
<proteinExistence type="inferred from homology"/>
<dbReference type="RefSeq" id="WP_004021323.1">
    <property type="nucleotide sequence ID" value="NZ_CABEIC010000002.1"/>
</dbReference>
<dbReference type="Gene3D" id="3.40.630.10">
    <property type="entry name" value="Zn peptidases"/>
    <property type="match status" value="1"/>
</dbReference>
<comment type="cofactor">
    <cofactor evidence="2">
        <name>Zn(2+)</name>
        <dbReference type="ChEBI" id="CHEBI:29105"/>
    </cofactor>
</comment>
<dbReference type="InterPro" id="IPR036264">
    <property type="entry name" value="Bact_exopeptidase_dim_dom"/>
</dbReference>
<evidence type="ECO:0000256" key="7">
    <source>
        <dbReference type="ARBA" id="ARBA00022723"/>
    </source>
</evidence>
<organism evidence="13 14">
    <name type="scientific">Gordonia terrae</name>
    <dbReference type="NCBI Taxonomy" id="2055"/>
    <lineage>
        <taxon>Bacteria</taxon>
        <taxon>Bacillati</taxon>
        <taxon>Actinomycetota</taxon>
        <taxon>Actinomycetes</taxon>
        <taxon>Mycobacteriales</taxon>
        <taxon>Gordoniaceae</taxon>
        <taxon>Gordonia</taxon>
    </lineage>
</organism>
<dbReference type="AlphaFoldDB" id="A0AAD0KA23"/>
<dbReference type="InterPro" id="IPR010182">
    <property type="entry name" value="ArgE/DapE"/>
</dbReference>
<dbReference type="SUPFAM" id="SSF55031">
    <property type="entry name" value="Bacterial exopeptidase dimerisation domain"/>
    <property type="match status" value="1"/>
</dbReference>
<comment type="similarity">
    <text evidence="4">Belongs to the peptidase M20A family.</text>
</comment>
<accession>A0AAD0KA23</accession>
<evidence type="ECO:0000256" key="5">
    <source>
        <dbReference type="ARBA" id="ARBA00011921"/>
    </source>
</evidence>
<dbReference type="CDD" id="cd08659">
    <property type="entry name" value="M20_ArgE_DapE-like"/>
    <property type="match status" value="1"/>
</dbReference>
<comment type="pathway">
    <text evidence="3">Amino-acid biosynthesis; L-lysine biosynthesis via DAP pathway; LL-2,6-diaminopimelate from (S)-tetrahydrodipicolinate (succinylase route): step 3/3.</text>
</comment>
<keyword evidence="8" id="KW-0378">Hydrolase</keyword>
<keyword evidence="10" id="KW-0170">Cobalt</keyword>
<gene>
    <name evidence="13" type="ORF">DLJ61_21290</name>
</gene>
<dbReference type="InterPro" id="IPR050072">
    <property type="entry name" value="Peptidase_M20A"/>
</dbReference>
<keyword evidence="7" id="KW-0479">Metal-binding</keyword>
<reference evidence="13 14" key="1">
    <citation type="submission" date="2018-05" db="EMBL/GenBank/DDBJ databases">
        <title>Complete genome sequence of Gordonia terrae NRRL B-16283.</title>
        <authorList>
            <person name="Garlena R.A."/>
            <person name="Russell D.A."/>
            <person name="Hatfull G.F."/>
        </authorList>
    </citation>
    <scope>NUCLEOTIDE SEQUENCE [LARGE SCALE GENOMIC DNA]</scope>
    <source>
        <strain evidence="13 14">NRRL B-16283</strain>
    </source>
</reference>
<dbReference type="InterPro" id="IPR011650">
    <property type="entry name" value="Peptidase_M20_dimer"/>
</dbReference>
<evidence type="ECO:0000259" key="12">
    <source>
        <dbReference type="Pfam" id="PF07687"/>
    </source>
</evidence>
<evidence type="ECO:0000256" key="4">
    <source>
        <dbReference type="ARBA" id="ARBA00006247"/>
    </source>
</evidence>
<dbReference type="Pfam" id="PF01546">
    <property type="entry name" value="Peptidase_M20"/>
    <property type="match status" value="1"/>
</dbReference>
<dbReference type="InterPro" id="IPR002933">
    <property type="entry name" value="Peptidase_M20"/>
</dbReference>
<dbReference type="GO" id="GO:0046872">
    <property type="term" value="F:metal ion binding"/>
    <property type="evidence" value="ECO:0007669"/>
    <property type="project" value="UniProtKB-KW"/>
</dbReference>
<evidence type="ECO:0000313" key="14">
    <source>
        <dbReference type="Proteomes" id="UP000247118"/>
    </source>
</evidence>
<evidence type="ECO:0000256" key="3">
    <source>
        <dbReference type="ARBA" id="ARBA00005130"/>
    </source>
</evidence>
<evidence type="ECO:0000256" key="2">
    <source>
        <dbReference type="ARBA" id="ARBA00001947"/>
    </source>
</evidence>
<dbReference type="KEGG" id="gta:BCM27_21070"/>
<dbReference type="PANTHER" id="PTHR43808:SF32">
    <property type="entry name" value="ARGE_DAPE-RELATED DEACYLASE"/>
    <property type="match status" value="1"/>
</dbReference>
<keyword evidence="9" id="KW-0862">Zinc</keyword>
<evidence type="ECO:0000313" key="13">
    <source>
        <dbReference type="EMBL" id="AWO85715.1"/>
    </source>
</evidence>
<comment type="catalytic activity">
    <reaction evidence="11">
        <text>N-succinyl-(2S,6S)-2,6-diaminopimelate + H2O = (2S,6S)-2,6-diaminopimelate + succinate</text>
        <dbReference type="Rhea" id="RHEA:22608"/>
        <dbReference type="ChEBI" id="CHEBI:15377"/>
        <dbReference type="ChEBI" id="CHEBI:30031"/>
        <dbReference type="ChEBI" id="CHEBI:57609"/>
        <dbReference type="ChEBI" id="CHEBI:58087"/>
        <dbReference type="EC" id="3.5.1.18"/>
    </reaction>
</comment>
<evidence type="ECO:0000256" key="9">
    <source>
        <dbReference type="ARBA" id="ARBA00022833"/>
    </source>
</evidence>
<protein>
    <recommendedName>
        <fullName evidence="6">Probable succinyl-diaminopimelate desuccinylase</fullName>
        <ecNumber evidence="5">3.5.1.18</ecNumber>
    </recommendedName>
</protein>
<dbReference type="PANTHER" id="PTHR43808">
    <property type="entry name" value="ACETYLORNITHINE DEACETYLASE"/>
    <property type="match status" value="1"/>
</dbReference>
<evidence type="ECO:0000256" key="1">
    <source>
        <dbReference type="ARBA" id="ARBA00001941"/>
    </source>
</evidence>
<name>A0AAD0KA23_9ACTN</name>
<comment type="cofactor">
    <cofactor evidence="1">
        <name>Co(2+)</name>
        <dbReference type="ChEBI" id="CHEBI:48828"/>
    </cofactor>
</comment>
<dbReference type="GeneID" id="32690348"/>
<dbReference type="Proteomes" id="UP000247118">
    <property type="component" value="Chromosome"/>
</dbReference>
<dbReference type="InterPro" id="IPR001261">
    <property type="entry name" value="ArgE/DapE_CS"/>
</dbReference>
<dbReference type="NCBIfam" id="TIGR01910">
    <property type="entry name" value="DapE-ArgE"/>
    <property type="match status" value="1"/>
</dbReference>
<dbReference type="EMBL" id="CP029604">
    <property type="protein sequence ID" value="AWO85715.1"/>
    <property type="molecule type" value="Genomic_DNA"/>
</dbReference>
<evidence type="ECO:0000256" key="6">
    <source>
        <dbReference type="ARBA" id="ARBA00016853"/>
    </source>
</evidence>
<feature type="domain" description="Peptidase M20 dimerisation" evidence="12">
    <location>
        <begin position="194"/>
        <end position="298"/>
    </location>
</feature>
<dbReference type="Gene3D" id="3.30.70.360">
    <property type="match status" value="1"/>
</dbReference>
<dbReference type="SUPFAM" id="SSF53187">
    <property type="entry name" value="Zn-dependent exopeptidases"/>
    <property type="match status" value="1"/>
</dbReference>
<dbReference type="PROSITE" id="PS00758">
    <property type="entry name" value="ARGE_DAPE_CPG2_1"/>
    <property type="match status" value="1"/>
</dbReference>
<evidence type="ECO:0000256" key="8">
    <source>
        <dbReference type="ARBA" id="ARBA00022801"/>
    </source>
</evidence>